<dbReference type="OrthoDB" id="6612291at2759"/>
<dbReference type="AlphaFoldDB" id="A0A6A5SQT8"/>
<protein>
    <submittedName>
        <fullName evidence="7">MFS general substrate transporter</fullName>
    </submittedName>
</protein>
<feature type="transmembrane region" description="Helical" evidence="6">
    <location>
        <begin position="361"/>
        <end position="381"/>
    </location>
</feature>
<dbReference type="InterPro" id="IPR005828">
    <property type="entry name" value="MFS_sugar_transport-like"/>
</dbReference>
<proteinExistence type="predicted"/>
<dbReference type="Gene3D" id="1.20.1250.20">
    <property type="entry name" value="MFS general substrate transporter like domains"/>
    <property type="match status" value="2"/>
</dbReference>
<reference evidence="7" key="1">
    <citation type="journal article" date="2020" name="Stud. Mycol.">
        <title>101 Dothideomycetes genomes: a test case for predicting lifestyles and emergence of pathogens.</title>
        <authorList>
            <person name="Haridas S."/>
            <person name="Albert R."/>
            <person name="Binder M."/>
            <person name="Bloem J."/>
            <person name="Labutti K."/>
            <person name="Salamov A."/>
            <person name="Andreopoulos B."/>
            <person name="Baker S."/>
            <person name="Barry K."/>
            <person name="Bills G."/>
            <person name="Bluhm B."/>
            <person name="Cannon C."/>
            <person name="Castanera R."/>
            <person name="Culley D."/>
            <person name="Daum C."/>
            <person name="Ezra D."/>
            <person name="Gonzalez J."/>
            <person name="Henrissat B."/>
            <person name="Kuo A."/>
            <person name="Liang C."/>
            <person name="Lipzen A."/>
            <person name="Lutzoni F."/>
            <person name="Magnuson J."/>
            <person name="Mondo S."/>
            <person name="Nolan M."/>
            <person name="Ohm R."/>
            <person name="Pangilinan J."/>
            <person name="Park H.-J."/>
            <person name="Ramirez L."/>
            <person name="Alfaro M."/>
            <person name="Sun H."/>
            <person name="Tritt A."/>
            <person name="Yoshinaga Y."/>
            <person name="Zwiers L.-H."/>
            <person name="Turgeon B."/>
            <person name="Goodwin S."/>
            <person name="Spatafora J."/>
            <person name="Crous P."/>
            <person name="Grigoriev I."/>
        </authorList>
    </citation>
    <scope>NUCLEOTIDE SEQUENCE</scope>
    <source>
        <strain evidence="7">CBS 161.51</strain>
    </source>
</reference>
<keyword evidence="2 6" id="KW-0812">Transmembrane</keyword>
<feature type="transmembrane region" description="Helical" evidence="6">
    <location>
        <begin position="283"/>
        <end position="305"/>
    </location>
</feature>
<dbReference type="PANTHER" id="PTHR48022">
    <property type="entry name" value="PLASTIDIC GLUCOSE TRANSPORTER 4"/>
    <property type="match status" value="1"/>
</dbReference>
<feature type="transmembrane region" description="Helical" evidence="6">
    <location>
        <begin position="393"/>
        <end position="411"/>
    </location>
</feature>
<feature type="transmembrane region" description="Helical" evidence="6">
    <location>
        <begin position="148"/>
        <end position="169"/>
    </location>
</feature>
<gene>
    <name evidence="7" type="ORF">EJ02DRAFT_444462</name>
</gene>
<evidence type="ECO:0000256" key="3">
    <source>
        <dbReference type="ARBA" id="ARBA00022989"/>
    </source>
</evidence>
<sequence>MSQYGMGNRSIKSTTDTDNKKNEDDEEDVLEMNCVSKEEISDEQRTLWQNVKKYCKVTYVTLGLTSAILLYGYDNVVVGTISAMPDFQKDFGIFYNWSWILPSTWLALWNIASPIGAMIGSLIGGYLQDRIGRRLTLGTSSFLSAWYVGFPAGTLLGQLAGAGVVYGALGREKGYVVAFGSQWPLSFVPVLVAFLIPESPAWLARLNPLGVNTKAVVDKLLLDINHEEGSDTATFWDCFNKRNIRRTGIVMWAQSLTAIFGLQLLAKVPYFLQLVDMRPGISIIFLILGIILGLIANIISIWVMARVGRRPLVITTLLIAAALWLSMGIANCTNIVPAVTWWTAASMMLTILTTGLGTQGIGWFVSALASTVAGLALPYVFNPDAGGLRGKTGFTYAASCLVGAGVSWYIIPEMNGMCVGEIDGMFGEGVAAGVFGRWRAGHSPIRQTQAS</sequence>
<feature type="region of interest" description="Disordered" evidence="5">
    <location>
        <begin position="1"/>
        <end position="28"/>
    </location>
</feature>
<dbReference type="PANTHER" id="PTHR48022:SF41">
    <property type="entry name" value="MAJOR FACILITATOR SUPERFAMILY (MFS) PROFILE DOMAIN-CONTAINING PROTEIN"/>
    <property type="match status" value="1"/>
</dbReference>
<evidence type="ECO:0000256" key="6">
    <source>
        <dbReference type="SAM" id="Phobius"/>
    </source>
</evidence>
<evidence type="ECO:0000256" key="4">
    <source>
        <dbReference type="ARBA" id="ARBA00023136"/>
    </source>
</evidence>
<feature type="transmembrane region" description="Helical" evidence="6">
    <location>
        <begin position="54"/>
        <end position="73"/>
    </location>
</feature>
<dbReference type="GO" id="GO:0016020">
    <property type="term" value="C:membrane"/>
    <property type="evidence" value="ECO:0007669"/>
    <property type="project" value="UniProtKB-SubCell"/>
</dbReference>
<evidence type="ECO:0000256" key="2">
    <source>
        <dbReference type="ARBA" id="ARBA00022692"/>
    </source>
</evidence>
<accession>A0A6A5SQT8</accession>
<name>A0A6A5SQT8_9PLEO</name>
<organism evidence="7 8">
    <name type="scientific">Clathrospora elynae</name>
    <dbReference type="NCBI Taxonomy" id="706981"/>
    <lineage>
        <taxon>Eukaryota</taxon>
        <taxon>Fungi</taxon>
        <taxon>Dikarya</taxon>
        <taxon>Ascomycota</taxon>
        <taxon>Pezizomycotina</taxon>
        <taxon>Dothideomycetes</taxon>
        <taxon>Pleosporomycetidae</taxon>
        <taxon>Pleosporales</taxon>
        <taxon>Diademaceae</taxon>
        <taxon>Clathrospora</taxon>
    </lineage>
</organism>
<dbReference type="GO" id="GO:0005351">
    <property type="term" value="F:carbohydrate:proton symporter activity"/>
    <property type="evidence" value="ECO:0007669"/>
    <property type="project" value="TreeGrafter"/>
</dbReference>
<evidence type="ECO:0000256" key="1">
    <source>
        <dbReference type="ARBA" id="ARBA00004141"/>
    </source>
</evidence>
<feature type="transmembrane region" description="Helical" evidence="6">
    <location>
        <begin position="106"/>
        <end position="127"/>
    </location>
</feature>
<keyword evidence="4 6" id="KW-0472">Membrane</keyword>
<comment type="subcellular location">
    <subcellularLocation>
        <location evidence="1">Membrane</location>
        <topology evidence="1">Multi-pass membrane protein</topology>
    </subcellularLocation>
</comment>
<keyword evidence="3 6" id="KW-1133">Transmembrane helix</keyword>
<dbReference type="InterPro" id="IPR036259">
    <property type="entry name" value="MFS_trans_sf"/>
</dbReference>
<dbReference type="EMBL" id="ML976041">
    <property type="protein sequence ID" value="KAF1941909.1"/>
    <property type="molecule type" value="Genomic_DNA"/>
</dbReference>
<dbReference type="SUPFAM" id="SSF103473">
    <property type="entry name" value="MFS general substrate transporter"/>
    <property type="match status" value="1"/>
</dbReference>
<feature type="transmembrane region" description="Helical" evidence="6">
    <location>
        <begin position="175"/>
        <end position="196"/>
    </location>
</feature>
<dbReference type="Proteomes" id="UP000800038">
    <property type="component" value="Unassembled WGS sequence"/>
</dbReference>
<feature type="transmembrane region" description="Helical" evidence="6">
    <location>
        <begin position="249"/>
        <end position="271"/>
    </location>
</feature>
<dbReference type="Pfam" id="PF00083">
    <property type="entry name" value="Sugar_tr"/>
    <property type="match status" value="2"/>
</dbReference>
<evidence type="ECO:0000313" key="7">
    <source>
        <dbReference type="EMBL" id="KAF1941909.1"/>
    </source>
</evidence>
<feature type="compositionally biased region" description="Polar residues" evidence="5">
    <location>
        <begin position="1"/>
        <end position="13"/>
    </location>
</feature>
<evidence type="ECO:0000313" key="8">
    <source>
        <dbReference type="Proteomes" id="UP000800038"/>
    </source>
</evidence>
<dbReference type="InterPro" id="IPR050360">
    <property type="entry name" value="MFS_Sugar_Transporters"/>
</dbReference>
<keyword evidence="8" id="KW-1185">Reference proteome</keyword>
<evidence type="ECO:0000256" key="5">
    <source>
        <dbReference type="SAM" id="MobiDB-lite"/>
    </source>
</evidence>